<keyword evidence="3" id="KW-0808">Transferase</keyword>
<evidence type="ECO:0000313" key="4">
    <source>
        <dbReference type="Proteomes" id="UP000004105"/>
    </source>
</evidence>
<evidence type="ECO:0000256" key="1">
    <source>
        <dbReference type="SAM" id="MobiDB-lite"/>
    </source>
</evidence>
<feature type="region of interest" description="Disordered" evidence="1">
    <location>
        <begin position="408"/>
        <end position="496"/>
    </location>
</feature>
<dbReference type="HOGENOM" id="CLU_036381_3_0_4"/>
<feature type="compositionally biased region" description="Low complexity" evidence="1">
    <location>
        <begin position="408"/>
        <end position="458"/>
    </location>
</feature>
<comment type="caution">
    <text evidence="3">The sequence shown here is derived from an EMBL/GenBank/DDBJ whole genome shotgun (WGS) entry which is preliminary data.</text>
</comment>
<feature type="region of interest" description="Disordered" evidence="1">
    <location>
        <begin position="1"/>
        <end position="61"/>
    </location>
</feature>
<dbReference type="GO" id="GO:0004851">
    <property type="term" value="F:uroporphyrin-III C-methyltransferase activity"/>
    <property type="evidence" value="ECO:0007669"/>
    <property type="project" value="UniProtKB-EC"/>
</dbReference>
<keyword evidence="2" id="KW-0472">Membrane</keyword>
<dbReference type="PANTHER" id="PTHR38043">
    <property type="entry name" value="PROTEIN HEMX"/>
    <property type="match status" value="1"/>
</dbReference>
<dbReference type="STRING" id="267212.GCA_001063965_00345"/>
<keyword evidence="4" id="KW-1185">Reference proteome</keyword>
<keyword evidence="3" id="KW-0489">Methyltransferase</keyword>
<evidence type="ECO:0000256" key="2">
    <source>
        <dbReference type="SAM" id="Phobius"/>
    </source>
</evidence>
<dbReference type="AlphaFoldDB" id="F2BD82"/>
<proteinExistence type="predicted"/>
<feature type="compositionally biased region" description="Basic and acidic residues" evidence="1">
    <location>
        <begin position="1"/>
        <end position="10"/>
    </location>
</feature>
<dbReference type="InterPro" id="IPR007470">
    <property type="entry name" value="HemX"/>
</dbReference>
<sequence>MSGQETDKAVENGNEASENPTPTVSDGRNANRPSENASAPQQENTKPAAQEERETAQTQAPAPVIIQQSGGKGLAAGALVLALLALGTGGFLFVQGQNVLKTQEMAFNQKIDQAAVGESENAKILQETGRRQNELAAALMQLSEGQRANKEQIDNAAAAYRELLRSRADWLVDETEATLNMASQQLLLSGNVPVAVTVLENIEGRLNRFEQADLLPIKQAVSSDLAALKNRPYLDVTGTALRLDRLETAVSGMPLVLESTLQPGAEEAAPQDDPNASWWQRTWSKTLHGLGALVEVRKLDNSDAMLLAPEQAYFVRENLRLRLIDARTALMQHNGEVYLSDLNAAETAVRRYFDTNSPATQAWLKELAELKSLDMRLVSNDALKASLAAVRQYQDTVRGTQAVPLPEAKPAAPAENAASASAPAPASAPAVRPSENEASAPAAQTAPAAGQAASAPAKTPEPEKAKADEAKAKPAENAKPAEHKASEPAKAKGGAA</sequence>
<feature type="transmembrane region" description="Helical" evidence="2">
    <location>
        <begin position="74"/>
        <end position="94"/>
    </location>
</feature>
<accession>F2BD82</accession>
<feature type="compositionally biased region" description="Basic and acidic residues" evidence="1">
    <location>
        <begin position="460"/>
        <end position="490"/>
    </location>
</feature>
<keyword evidence="2" id="KW-0812">Transmembrane</keyword>
<keyword evidence="2" id="KW-1133">Transmembrane helix</keyword>
<dbReference type="Proteomes" id="UP000004105">
    <property type="component" value="Unassembled WGS sequence"/>
</dbReference>
<feature type="compositionally biased region" description="Polar residues" evidence="1">
    <location>
        <begin position="14"/>
        <end position="47"/>
    </location>
</feature>
<dbReference type="RefSeq" id="WP_007342694.1">
    <property type="nucleotide sequence ID" value="NZ_GL878494.1"/>
</dbReference>
<dbReference type="EMBL" id="AFAY01000034">
    <property type="protein sequence ID" value="EGF10617.1"/>
    <property type="molecule type" value="Genomic_DNA"/>
</dbReference>
<evidence type="ECO:0000313" key="3">
    <source>
        <dbReference type="EMBL" id="EGF10617.1"/>
    </source>
</evidence>
<dbReference type="GO" id="GO:0032259">
    <property type="term" value="P:methylation"/>
    <property type="evidence" value="ECO:0007669"/>
    <property type="project" value="UniProtKB-KW"/>
</dbReference>
<dbReference type="EC" id="2.1.1.107" evidence="3"/>
<protein>
    <submittedName>
        <fullName evidence="3">Uroporphyrin-III C-methyltransferase</fullName>
        <ecNumber evidence="3">2.1.1.107</ecNumber>
    </submittedName>
</protein>
<name>F2BD82_9NEIS</name>
<organism evidence="3 4">
    <name type="scientific">Neisseria bacilliformis ATCC BAA-1200</name>
    <dbReference type="NCBI Taxonomy" id="888742"/>
    <lineage>
        <taxon>Bacteria</taxon>
        <taxon>Pseudomonadati</taxon>
        <taxon>Pseudomonadota</taxon>
        <taxon>Betaproteobacteria</taxon>
        <taxon>Neisseriales</taxon>
        <taxon>Neisseriaceae</taxon>
        <taxon>Neisseria</taxon>
    </lineage>
</organism>
<reference evidence="3 4" key="1">
    <citation type="submission" date="2011-02" db="EMBL/GenBank/DDBJ databases">
        <authorList>
            <person name="Muzny D."/>
            <person name="Qin X."/>
            <person name="Deng J."/>
            <person name="Jiang H."/>
            <person name="Liu Y."/>
            <person name="Qu J."/>
            <person name="Song X.-Z."/>
            <person name="Zhang L."/>
            <person name="Thornton R."/>
            <person name="Coyle M."/>
            <person name="Francisco L."/>
            <person name="Jackson L."/>
            <person name="Javaid M."/>
            <person name="Korchina V."/>
            <person name="Kovar C."/>
            <person name="Mata R."/>
            <person name="Mathew T."/>
            <person name="Ngo R."/>
            <person name="Nguyen L."/>
            <person name="Nguyen N."/>
            <person name="Okwuonu G."/>
            <person name="Ongeri F."/>
            <person name="Pham C."/>
            <person name="Simmons D."/>
            <person name="Wilczek-Boney K."/>
            <person name="Hale W."/>
            <person name="Jakkamsetti A."/>
            <person name="Pham P."/>
            <person name="Ruth R."/>
            <person name="San Lucas F."/>
            <person name="Warren J."/>
            <person name="Zhang J."/>
            <person name="Zhao Z."/>
            <person name="Zhou C."/>
            <person name="Zhu D."/>
            <person name="Lee S."/>
            <person name="Bess C."/>
            <person name="Blankenburg K."/>
            <person name="Forbes L."/>
            <person name="Fu Q."/>
            <person name="Gubbala S."/>
            <person name="Hirani K."/>
            <person name="Jayaseelan J.C."/>
            <person name="Lara F."/>
            <person name="Munidasa M."/>
            <person name="Palculict T."/>
            <person name="Patil S."/>
            <person name="Pu L.-L."/>
            <person name="Saada N."/>
            <person name="Tang L."/>
            <person name="Weissenberger G."/>
            <person name="Zhu Y."/>
            <person name="Hemphill L."/>
            <person name="Shang Y."/>
            <person name="Youmans B."/>
            <person name="Ayvaz T."/>
            <person name="Ross M."/>
            <person name="Santibanez J."/>
            <person name="Aqrawi P."/>
            <person name="Gross S."/>
            <person name="Joshi V."/>
            <person name="Fowler G."/>
            <person name="Nazareth L."/>
            <person name="Reid J."/>
            <person name="Worley K."/>
            <person name="Petrosino J."/>
            <person name="Highlander S."/>
            <person name="Gibbs R."/>
        </authorList>
    </citation>
    <scope>NUCLEOTIDE SEQUENCE [LARGE SCALE GENOMIC DNA]</scope>
    <source>
        <strain evidence="3 4">ATCC BAA-1200</strain>
    </source>
</reference>
<gene>
    <name evidence="3" type="primary">hemX</name>
    <name evidence="3" type="ORF">HMPREF9123_1688</name>
</gene>
<dbReference type="PANTHER" id="PTHR38043:SF1">
    <property type="entry name" value="PROTEIN HEMX"/>
    <property type="match status" value="1"/>
</dbReference>
<dbReference type="Pfam" id="PF04375">
    <property type="entry name" value="HemX"/>
    <property type="match status" value="1"/>
</dbReference>